<dbReference type="Ensembl" id="ENSGWIT00000001481.1">
    <property type="protein sequence ID" value="ENSGWIP00000001376.1"/>
    <property type="gene ID" value="ENSGWIG00000000799.1"/>
</dbReference>
<reference evidence="2" key="1">
    <citation type="submission" date="2020-06" db="EMBL/GenBank/DDBJ databases">
        <authorList>
            <consortium name="Wellcome Sanger Institute Data Sharing"/>
        </authorList>
    </citation>
    <scope>NUCLEOTIDE SEQUENCE [LARGE SCALE GENOMIC DNA]</scope>
</reference>
<proteinExistence type="predicted"/>
<evidence type="ECO:0000256" key="1">
    <source>
        <dbReference type="SAM" id="MobiDB-lite"/>
    </source>
</evidence>
<feature type="compositionally biased region" description="Polar residues" evidence="1">
    <location>
        <begin position="220"/>
        <end position="229"/>
    </location>
</feature>
<accession>A0A8C5FYF1</accession>
<evidence type="ECO:0000313" key="3">
    <source>
        <dbReference type="Proteomes" id="UP000694680"/>
    </source>
</evidence>
<dbReference type="GO" id="GO:0005634">
    <property type="term" value="C:nucleus"/>
    <property type="evidence" value="ECO:0007669"/>
    <property type="project" value="TreeGrafter"/>
</dbReference>
<dbReference type="GO" id="GO:0010468">
    <property type="term" value="P:regulation of gene expression"/>
    <property type="evidence" value="ECO:0007669"/>
    <property type="project" value="TreeGrafter"/>
</dbReference>
<organism evidence="2 3">
    <name type="scientific">Gouania willdenowi</name>
    <name type="common">Blunt-snouted clingfish</name>
    <name type="synonym">Lepadogaster willdenowi</name>
    <dbReference type="NCBI Taxonomy" id="441366"/>
    <lineage>
        <taxon>Eukaryota</taxon>
        <taxon>Metazoa</taxon>
        <taxon>Chordata</taxon>
        <taxon>Craniata</taxon>
        <taxon>Vertebrata</taxon>
        <taxon>Euteleostomi</taxon>
        <taxon>Actinopterygii</taxon>
        <taxon>Neopterygii</taxon>
        <taxon>Teleostei</taxon>
        <taxon>Neoteleostei</taxon>
        <taxon>Acanthomorphata</taxon>
        <taxon>Ovalentaria</taxon>
        <taxon>Blenniimorphae</taxon>
        <taxon>Blenniiformes</taxon>
        <taxon>Gobiesocoidei</taxon>
        <taxon>Gobiesocidae</taxon>
        <taxon>Gobiesocinae</taxon>
        <taxon>Gouania</taxon>
    </lineage>
</organism>
<feature type="region of interest" description="Disordered" evidence="1">
    <location>
        <begin position="208"/>
        <end position="276"/>
    </location>
</feature>
<dbReference type="GO" id="GO:0003677">
    <property type="term" value="F:DNA binding"/>
    <property type="evidence" value="ECO:0007669"/>
    <property type="project" value="UniProtKB-KW"/>
</dbReference>
<reference evidence="2" key="2">
    <citation type="submission" date="2025-08" db="UniProtKB">
        <authorList>
            <consortium name="Ensembl"/>
        </authorList>
    </citation>
    <scope>IDENTIFICATION</scope>
</reference>
<keyword evidence="3" id="KW-1185">Reference proteome</keyword>
<dbReference type="PANTHER" id="PTHR15740:SF1">
    <property type="entry name" value="ACTIVITY-DEPENDENT NEUROPROTECTOR HOMEOBOX PROTEIN"/>
    <property type="match status" value="1"/>
</dbReference>
<dbReference type="AlphaFoldDB" id="A0A8C5FYF1"/>
<feature type="compositionally biased region" description="Basic and acidic residues" evidence="1">
    <location>
        <begin position="256"/>
        <end position="276"/>
    </location>
</feature>
<protein>
    <submittedName>
        <fullName evidence="2">Uncharacterized protein</fullName>
    </submittedName>
</protein>
<dbReference type="GO" id="GO:0008270">
    <property type="term" value="F:zinc ion binding"/>
    <property type="evidence" value="ECO:0007669"/>
    <property type="project" value="UniProtKB-KW"/>
</dbReference>
<dbReference type="Proteomes" id="UP000694680">
    <property type="component" value="Chromosome 5"/>
</dbReference>
<dbReference type="InterPro" id="IPR038861">
    <property type="entry name" value="ADNP/ADNP2"/>
</dbReference>
<feature type="compositionally biased region" description="Acidic residues" evidence="1">
    <location>
        <begin position="245"/>
        <end position="255"/>
    </location>
</feature>
<name>A0A8C5FYF1_GOUWI</name>
<dbReference type="PANTHER" id="PTHR15740">
    <property type="entry name" value="NEUROPROTECTIVE PEPTIDE-CONTAINING PROTEIN"/>
    <property type="match status" value="1"/>
</dbReference>
<reference evidence="2" key="3">
    <citation type="submission" date="2025-09" db="UniProtKB">
        <authorList>
            <consortium name="Ensembl"/>
        </authorList>
    </citation>
    <scope>IDENTIFICATION</scope>
</reference>
<evidence type="ECO:0000313" key="2">
    <source>
        <dbReference type="Ensembl" id="ENSGWIP00000001376.1"/>
    </source>
</evidence>
<sequence>MVASTITLHLVQCRAVGRSLSSFGFKSALTLNSSGAGFLKRQSPSQASGYVKKMRLNKEPKGATSAKNAESEEFALDPRSYEHNTYEARKNFLTAYFNRRPYISTQEEESLSTSLWLWKSDISKHFESKRKLCVSSCKDKKTQVLLGFDMQALKKVQHDINFIESNVDPLTRKVGRLKSGFTISEKTKMSKTQTPLTSTFSECTETISIDSDNEPEPDQPTENGDINTNHVKDAQSEEAVNLTEESVEEITEISEETAKEKEISPKNEKTDDCENH</sequence>